<dbReference type="AlphaFoldDB" id="A0ABD3VQ36"/>
<protein>
    <recommendedName>
        <fullName evidence="1">YqaJ viral recombinase domain-containing protein</fullName>
    </recommendedName>
</protein>
<dbReference type="InterPro" id="IPR011604">
    <property type="entry name" value="PDDEXK-like_dom_sf"/>
</dbReference>
<dbReference type="SUPFAM" id="SSF52980">
    <property type="entry name" value="Restriction endonuclease-like"/>
    <property type="match status" value="1"/>
</dbReference>
<feature type="domain" description="YqaJ viral recombinase" evidence="1">
    <location>
        <begin position="187"/>
        <end position="257"/>
    </location>
</feature>
<dbReference type="CDD" id="cd22343">
    <property type="entry name" value="PDDEXK_lambda_exonuclease-like"/>
    <property type="match status" value="1"/>
</dbReference>
<dbReference type="GO" id="GO:0006281">
    <property type="term" value="P:DNA repair"/>
    <property type="evidence" value="ECO:0007669"/>
    <property type="project" value="UniProtKB-ARBA"/>
</dbReference>
<accession>A0ABD3VQ36</accession>
<dbReference type="PANTHER" id="PTHR47526:SF3">
    <property type="entry name" value="PHD-TYPE DOMAIN-CONTAINING PROTEIN"/>
    <property type="match status" value="1"/>
</dbReference>
<organism evidence="2 3">
    <name type="scientific">Sinanodonta woodiana</name>
    <name type="common">Chinese pond mussel</name>
    <name type="synonym">Anodonta woodiana</name>
    <dbReference type="NCBI Taxonomy" id="1069815"/>
    <lineage>
        <taxon>Eukaryota</taxon>
        <taxon>Metazoa</taxon>
        <taxon>Spiralia</taxon>
        <taxon>Lophotrochozoa</taxon>
        <taxon>Mollusca</taxon>
        <taxon>Bivalvia</taxon>
        <taxon>Autobranchia</taxon>
        <taxon>Heteroconchia</taxon>
        <taxon>Palaeoheterodonta</taxon>
        <taxon>Unionida</taxon>
        <taxon>Unionoidea</taxon>
        <taxon>Unionidae</taxon>
        <taxon>Unioninae</taxon>
        <taxon>Sinanodonta</taxon>
    </lineage>
</organism>
<dbReference type="InterPro" id="IPR019080">
    <property type="entry name" value="YqaJ_viral_recombinase"/>
</dbReference>
<sequence length="304" mass="34334">LGEVCSHVAALLFKVEASTRLGFNQVSCTYSMSILTHFCYIAATLKKISFQKFYNIIPTTVQIVETAKYVDISSFLQKLSKTNPNAVLFSITNQKPQPKLCGPFLPPVLSKQYSEETLTFSKEKLLTQCKEAIASIHITSAQADKFEKKNQLSCPSLLKKIMQYNPAIDTCATPWGVKHEHAHFELQSSGLIIHADYPFLAASPDAVITCDCYGKGVVEVKCSLPHIEWSLDKMCLHSLMPSHKYFTHINGLMAPTELDYCDFVCWTTCGLHIERIRAVYDFFLNMEQTLRLYFINIVLPKLLT</sequence>
<evidence type="ECO:0000313" key="2">
    <source>
        <dbReference type="EMBL" id="KAL3863705.1"/>
    </source>
</evidence>
<evidence type="ECO:0000313" key="3">
    <source>
        <dbReference type="Proteomes" id="UP001634394"/>
    </source>
</evidence>
<dbReference type="InterPro" id="IPR011335">
    <property type="entry name" value="Restrct_endonuc-II-like"/>
</dbReference>
<dbReference type="PANTHER" id="PTHR47526">
    <property type="entry name" value="ATP-DEPENDENT DNA HELICASE"/>
    <property type="match status" value="1"/>
</dbReference>
<evidence type="ECO:0000259" key="1">
    <source>
        <dbReference type="Pfam" id="PF09588"/>
    </source>
</evidence>
<dbReference type="Proteomes" id="UP001634394">
    <property type="component" value="Unassembled WGS sequence"/>
</dbReference>
<keyword evidence="3" id="KW-1185">Reference proteome</keyword>
<comment type="caution">
    <text evidence="2">The sequence shown here is derived from an EMBL/GenBank/DDBJ whole genome shotgun (WGS) entry which is preliminary data.</text>
</comment>
<proteinExistence type="predicted"/>
<dbReference type="Pfam" id="PF09588">
    <property type="entry name" value="YqaJ"/>
    <property type="match status" value="1"/>
</dbReference>
<reference evidence="2 3" key="1">
    <citation type="submission" date="2024-11" db="EMBL/GenBank/DDBJ databases">
        <title>Chromosome-level genome assembly of the freshwater bivalve Anodonta woodiana.</title>
        <authorList>
            <person name="Chen X."/>
        </authorList>
    </citation>
    <scope>NUCLEOTIDE SEQUENCE [LARGE SCALE GENOMIC DNA]</scope>
    <source>
        <strain evidence="2">MN2024</strain>
        <tissue evidence="2">Gills</tissue>
    </source>
</reference>
<feature type="non-terminal residue" evidence="2">
    <location>
        <position position="1"/>
    </location>
</feature>
<gene>
    <name evidence="2" type="ORF">ACJMK2_005452</name>
</gene>
<dbReference type="EMBL" id="JBJQND010000010">
    <property type="protein sequence ID" value="KAL3863705.1"/>
    <property type="molecule type" value="Genomic_DNA"/>
</dbReference>
<dbReference type="Gene3D" id="3.90.320.10">
    <property type="match status" value="1"/>
</dbReference>
<name>A0ABD3VQ36_SINWO</name>